<dbReference type="GO" id="GO:0016846">
    <property type="term" value="F:carbon-sulfur lyase activity"/>
    <property type="evidence" value="ECO:0007669"/>
    <property type="project" value="TreeGrafter"/>
</dbReference>
<dbReference type="RefSeq" id="WP_008698771.1">
    <property type="nucleotide sequence ID" value="NZ_KE161011.1"/>
</dbReference>
<dbReference type="GO" id="GO:0005737">
    <property type="term" value="C:cytoplasm"/>
    <property type="evidence" value="ECO:0007669"/>
    <property type="project" value="TreeGrafter"/>
</dbReference>
<dbReference type="PANTHER" id="PTHR11808">
    <property type="entry name" value="TRANS-SULFURATION ENZYME FAMILY MEMBER"/>
    <property type="match status" value="1"/>
</dbReference>
<evidence type="ECO:0000256" key="4">
    <source>
        <dbReference type="RuleBase" id="RU362118"/>
    </source>
</evidence>
<evidence type="ECO:0000313" key="6">
    <source>
        <dbReference type="Proteomes" id="UP000003233"/>
    </source>
</evidence>
<comment type="cofactor">
    <cofactor evidence="1 4">
        <name>pyridoxal 5'-phosphate</name>
        <dbReference type="ChEBI" id="CHEBI:597326"/>
    </cofactor>
</comment>
<dbReference type="AlphaFoldDB" id="H1PX07"/>
<dbReference type="CDD" id="cd00614">
    <property type="entry name" value="CGS_like"/>
    <property type="match status" value="1"/>
</dbReference>
<protein>
    <recommendedName>
        <fullName evidence="7">Cystathionine beta-lyase</fullName>
    </recommendedName>
</protein>
<comment type="similarity">
    <text evidence="4">Belongs to the trans-sulfuration enzymes family.</text>
</comment>
<evidence type="ECO:0000256" key="1">
    <source>
        <dbReference type="ARBA" id="ARBA00001933"/>
    </source>
</evidence>
<dbReference type="PIRSF" id="PIRSF001434">
    <property type="entry name" value="CGS"/>
    <property type="match status" value="1"/>
</dbReference>
<dbReference type="PANTHER" id="PTHR11808:SF80">
    <property type="entry name" value="CYSTATHIONINE GAMMA-LYASE"/>
    <property type="match status" value="1"/>
</dbReference>
<dbReference type="HOGENOM" id="CLU_018986_2_0_0"/>
<dbReference type="PROSITE" id="PS00868">
    <property type="entry name" value="CYS_MET_METAB_PP"/>
    <property type="match status" value="1"/>
</dbReference>
<accession>H1PX07</accession>
<dbReference type="InterPro" id="IPR015421">
    <property type="entry name" value="PyrdxlP-dep_Trfase_major"/>
</dbReference>
<dbReference type="InterPro" id="IPR054542">
    <property type="entry name" value="Cys_met_metab_PP"/>
</dbReference>
<dbReference type="BioCyc" id="FSP457404-HMP:GTSQ-2992-MONOMER"/>
<dbReference type="FunFam" id="3.40.640.10:FF:000046">
    <property type="entry name" value="Cystathionine gamma-lyase"/>
    <property type="match status" value="1"/>
</dbReference>
<dbReference type="InterPro" id="IPR015424">
    <property type="entry name" value="PyrdxlP-dep_Trfase"/>
</dbReference>
<dbReference type="GO" id="GO:0019346">
    <property type="term" value="P:transsulfuration"/>
    <property type="evidence" value="ECO:0007669"/>
    <property type="project" value="InterPro"/>
</dbReference>
<dbReference type="Proteomes" id="UP000003233">
    <property type="component" value="Unassembled WGS sequence"/>
</dbReference>
<comment type="caution">
    <text evidence="5">The sequence shown here is derived from an EMBL/GenBank/DDBJ whole genome shotgun (WGS) entry which is preliminary data.</text>
</comment>
<dbReference type="InterPro" id="IPR000277">
    <property type="entry name" value="Cys/Met-Metab_PyrdxlP-dep_enz"/>
</dbReference>
<keyword evidence="2 3" id="KW-0663">Pyridoxal phosphate</keyword>
<evidence type="ECO:0000256" key="2">
    <source>
        <dbReference type="ARBA" id="ARBA00022898"/>
    </source>
</evidence>
<gene>
    <name evidence="5" type="ORF">HMPREF0402_02950</name>
</gene>
<dbReference type="InterPro" id="IPR015422">
    <property type="entry name" value="PyrdxlP-dep_Trfase_small"/>
</dbReference>
<reference evidence="5 6" key="1">
    <citation type="submission" date="2012-07" db="EMBL/GenBank/DDBJ databases">
        <title>The Genome Sequence of Fusobacterium ulcerans 12_1B.</title>
        <authorList>
            <consortium name="The Broad Institute Genome Sequencing Platform"/>
            <person name="Earl A."/>
            <person name="Ward D."/>
            <person name="Feldgarden M."/>
            <person name="Gevers D."/>
            <person name="Strauss J."/>
            <person name="Ambrose C.E."/>
            <person name="Allen-Vercoe E."/>
            <person name="Walker B."/>
            <person name="Young S.K."/>
            <person name="Zeng Q."/>
            <person name="Gargeya S."/>
            <person name="Fitzgerald M."/>
            <person name="Haas B."/>
            <person name="Abouelleil A."/>
            <person name="Alvarado L."/>
            <person name="Arachchi H.M."/>
            <person name="Berlin A.M."/>
            <person name="Chapman S.B."/>
            <person name="Goldberg J."/>
            <person name="Griggs A."/>
            <person name="Gujja S."/>
            <person name="Hansen M."/>
            <person name="Howarth C."/>
            <person name="Imamovic A."/>
            <person name="Larimer J."/>
            <person name="McCowen C."/>
            <person name="Montmayeur A."/>
            <person name="Murphy C."/>
            <person name="Neiman D."/>
            <person name="Pearson M."/>
            <person name="Priest M."/>
            <person name="Roberts A."/>
            <person name="Saif S."/>
            <person name="Shea T."/>
            <person name="Sisk P."/>
            <person name="Sykes S."/>
            <person name="Wortman J."/>
            <person name="Nusbaum C."/>
            <person name="Birren B."/>
        </authorList>
    </citation>
    <scope>NUCLEOTIDE SEQUENCE [LARGE SCALE GENOMIC DNA]</scope>
    <source>
        <strain evidence="5 6">12_1B</strain>
    </source>
</reference>
<sequence length="393" mass="43990">MNKVYQDETELLYSGTDFGDKAKNPETPPIYHTTAYIVEDTQDYDFANNGGKYFYNRTANPNRDGVAQAITYLEKGEDSIICSSGMAAISTVLLSLLKSGDHILFSKAIYGETIEISEVMLKDFGIQMSFVDFTDLEAIKSNIKENTKIFYTEIIANPLTDVVDLEKIAELAKENGVLTVVDSTFTTPFSIKPLTLGADIVIHSLTKYFGGHSDITGGSITANQKIIDIIQPKFRWLGCCMDPNSAWLAQRSIKTMAMRVNAQFSNAEKLAKALLELPMIKTVYYPGLESHPQHELAKKILNGKYGAMLSFRVEDDREKVDEFMHRLKLVKYLGTLGGIRTTIAHPATAFRNEFTQEQLEEMGMYEGLIRISTGAENIDDLIEDFTQALEVFK</sequence>
<name>H1PX07_9FUSO</name>
<dbReference type="GO" id="GO:0030170">
    <property type="term" value="F:pyridoxal phosphate binding"/>
    <property type="evidence" value="ECO:0007669"/>
    <property type="project" value="InterPro"/>
</dbReference>
<dbReference type="PATRIC" id="fig|457404.5.peg.3311"/>
<dbReference type="SUPFAM" id="SSF53383">
    <property type="entry name" value="PLP-dependent transferases"/>
    <property type="match status" value="1"/>
</dbReference>
<evidence type="ECO:0008006" key="7">
    <source>
        <dbReference type="Google" id="ProtNLM"/>
    </source>
</evidence>
<dbReference type="Pfam" id="PF01053">
    <property type="entry name" value="Cys_Met_Meta_PP"/>
    <property type="match status" value="1"/>
</dbReference>
<evidence type="ECO:0000313" key="5">
    <source>
        <dbReference type="EMBL" id="EHO78823.1"/>
    </source>
</evidence>
<organism evidence="5 6">
    <name type="scientific">Fusobacterium ulcerans 12-1B</name>
    <dbReference type="NCBI Taxonomy" id="457404"/>
    <lineage>
        <taxon>Bacteria</taxon>
        <taxon>Fusobacteriati</taxon>
        <taxon>Fusobacteriota</taxon>
        <taxon>Fusobacteriia</taxon>
        <taxon>Fusobacteriales</taxon>
        <taxon>Fusobacteriaceae</taxon>
        <taxon>Fusobacterium</taxon>
    </lineage>
</organism>
<dbReference type="Gene3D" id="3.40.640.10">
    <property type="entry name" value="Type I PLP-dependent aspartate aminotransferase-like (Major domain)"/>
    <property type="match status" value="1"/>
</dbReference>
<feature type="modified residue" description="N6-(pyridoxal phosphate)lysine" evidence="3">
    <location>
        <position position="207"/>
    </location>
</feature>
<keyword evidence="6" id="KW-1185">Reference proteome</keyword>
<proteinExistence type="inferred from homology"/>
<evidence type="ECO:0000256" key="3">
    <source>
        <dbReference type="PIRSR" id="PIRSR001434-2"/>
    </source>
</evidence>
<dbReference type="Gene3D" id="3.90.1150.10">
    <property type="entry name" value="Aspartate Aminotransferase, domain 1"/>
    <property type="match status" value="1"/>
</dbReference>
<dbReference type="EMBL" id="AGWJ02000033">
    <property type="protein sequence ID" value="EHO78823.1"/>
    <property type="molecule type" value="Genomic_DNA"/>
</dbReference>